<protein>
    <submittedName>
        <fullName evidence="1">DUF1173 family protein</fullName>
    </submittedName>
</protein>
<comment type="caution">
    <text evidence="1">The sequence shown here is derived from an EMBL/GenBank/DDBJ whole genome shotgun (WGS) entry which is preliminary data.</text>
</comment>
<reference evidence="1" key="1">
    <citation type="submission" date="2022-09" db="EMBL/GenBank/DDBJ databases">
        <title>Isolation and characterization of 3-chlorobenzoate degrading bacteria from soils in Shizuoka.</title>
        <authorList>
            <person name="Ifat A."/>
            <person name="Ogawa N."/>
            <person name="Kimbara K."/>
            <person name="Moriuchi R."/>
            <person name="Dohra H."/>
            <person name="Shintani M."/>
        </authorList>
    </citation>
    <scope>NUCLEOTIDE SEQUENCE</scope>
    <source>
        <strain evidence="1">19CS4-2</strain>
    </source>
</reference>
<dbReference type="EMBL" id="BPUS01000008">
    <property type="protein sequence ID" value="GJH26862.1"/>
    <property type="molecule type" value="Genomic_DNA"/>
</dbReference>
<proteinExistence type="predicted"/>
<evidence type="ECO:0000313" key="2">
    <source>
        <dbReference type="Proteomes" id="UP001055111"/>
    </source>
</evidence>
<sequence length="362" mass="39912">MQLRACGPPLRLVVRRYGALFHLARWPDEGPYHNSQCPFYATAAAAGKSKSDAADAIQHTPAGLNVKLDASLFVKTAETSPRLSANTSGPGSTRRAAPLLGFLQRLWIKADLHTWTVASARSWGQCNAHLVAALGDGKLNGKPMQKVLHVVRRCDENEAQSIVAEFDDFLGRIETTPKASQRGLVLGELRAVDASKYGFVVKLRQTKRTFFASKQLIEMAAASFRSAWAMVGDASARIVVLAVIERTKEGNLRIVDIALQLCNSSFIPCDSRYEVAMANRLVSERRRFTKPLRLETGDELLPDFQLTDTESPTAIEVYGMQGNPQYLERKKEKQARYARTTTPCVEWTPPAELASVRLPAAA</sequence>
<dbReference type="Pfam" id="PF06666">
    <property type="entry name" value="DUF1173"/>
    <property type="match status" value="1"/>
</dbReference>
<dbReference type="RefSeq" id="WP_238213490.1">
    <property type="nucleotide sequence ID" value="NZ_BPUS01000008.1"/>
</dbReference>
<dbReference type="Proteomes" id="UP001055111">
    <property type="component" value="Unassembled WGS sequence"/>
</dbReference>
<dbReference type="AlphaFoldDB" id="A0AA37MSW6"/>
<gene>
    <name evidence="1" type="ORF">CBA19CS42_20120</name>
</gene>
<evidence type="ECO:0000313" key="1">
    <source>
        <dbReference type="EMBL" id="GJH26862.1"/>
    </source>
</evidence>
<accession>A0AA37MSW6</accession>
<name>A0AA37MSW6_9BURK</name>
<dbReference type="InterPro" id="IPR009553">
    <property type="entry name" value="DUF1173"/>
</dbReference>
<organism evidence="1 2">
    <name type="scientific">Caballeronia novacaledonica</name>
    <dbReference type="NCBI Taxonomy" id="1544861"/>
    <lineage>
        <taxon>Bacteria</taxon>
        <taxon>Pseudomonadati</taxon>
        <taxon>Pseudomonadota</taxon>
        <taxon>Betaproteobacteria</taxon>
        <taxon>Burkholderiales</taxon>
        <taxon>Burkholderiaceae</taxon>
        <taxon>Caballeronia</taxon>
    </lineage>
</organism>